<proteinExistence type="inferred from homology"/>
<dbReference type="Pfam" id="PF05016">
    <property type="entry name" value="ParE_toxin"/>
    <property type="match status" value="1"/>
</dbReference>
<reference evidence="3 4" key="1">
    <citation type="submission" date="2017-08" db="EMBL/GenBank/DDBJ databases">
        <title>The whole genome shortgun sequences of strain Leeuwenhoekiella nanhaiensis G18 from the South China Sea.</title>
        <authorList>
            <person name="Liu Q."/>
        </authorList>
    </citation>
    <scope>NUCLEOTIDE SEQUENCE [LARGE SCALE GENOMIC DNA]</scope>
    <source>
        <strain evidence="3 4">G18</strain>
    </source>
</reference>
<comment type="similarity">
    <text evidence="2">Belongs to the RelE toxin family.</text>
</comment>
<dbReference type="EMBL" id="NQXA01000001">
    <property type="protein sequence ID" value="PHQ30958.1"/>
    <property type="molecule type" value="Genomic_DNA"/>
</dbReference>
<evidence type="ECO:0000256" key="2">
    <source>
        <dbReference type="PIRNR" id="PIRNR029218"/>
    </source>
</evidence>
<dbReference type="PIRSF" id="PIRSF029218">
    <property type="entry name" value="ParE"/>
    <property type="match status" value="1"/>
</dbReference>
<dbReference type="InterPro" id="IPR028344">
    <property type="entry name" value="ParE1/4"/>
</dbReference>
<name>A0A2G1VVZ5_9FLAO</name>
<protein>
    <recommendedName>
        <fullName evidence="2">Toxin</fullName>
    </recommendedName>
</protein>
<accession>A0A2G1VVZ5</accession>
<keyword evidence="4" id="KW-1185">Reference proteome</keyword>
<evidence type="ECO:0000313" key="4">
    <source>
        <dbReference type="Proteomes" id="UP000229433"/>
    </source>
</evidence>
<dbReference type="InterPro" id="IPR007712">
    <property type="entry name" value="RelE/ParE_toxin"/>
</dbReference>
<evidence type="ECO:0000256" key="1">
    <source>
        <dbReference type="ARBA" id="ARBA00022649"/>
    </source>
</evidence>
<comment type="caution">
    <text evidence="3">The sequence shown here is derived from an EMBL/GenBank/DDBJ whole genome shotgun (WGS) entry which is preliminary data.</text>
</comment>
<gene>
    <name evidence="3" type="ORF">CJ305_01645</name>
</gene>
<sequence>MRVKSALRKIRSVKMLSIQISREAESDLEDISFYTHLEWGERQAEKYLNDLLSCLNLLAKNPLIGQDMSVIQNDLRMFPFKSHYLFFIPKKKSILIVRILGQQMDFEAHL</sequence>
<dbReference type="Proteomes" id="UP000229433">
    <property type="component" value="Unassembled WGS sequence"/>
</dbReference>
<keyword evidence="1" id="KW-1277">Toxin-antitoxin system</keyword>
<evidence type="ECO:0000313" key="3">
    <source>
        <dbReference type="EMBL" id="PHQ30958.1"/>
    </source>
</evidence>
<dbReference type="Gene3D" id="3.30.2310.20">
    <property type="entry name" value="RelE-like"/>
    <property type="match status" value="1"/>
</dbReference>
<organism evidence="3 4">
    <name type="scientific">Leeuwenhoekiella nanhaiensis</name>
    <dbReference type="NCBI Taxonomy" id="1655491"/>
    <lineage>
        <taxon>Bacteria</taxon>
        <taxon>Pseudomonadati</taxon>
        <taxon>Bacteroidota</taxon>
        <taxon>Flavobacteriia</taxon>
        <taxon>Flavobacteriales</taxon>
        <taxon>Flavobacteriaceae</taxon>
        <taxon>Leeuwenhoekiella</taxon>
    </lineage>
</organism>
<dbReference type="AlphaFoldDB" id="A0A2G1VVZ5"/>
<dbReference type="InterPro" id="IPR035093">
    <property type="entry name" value="RelE/ParE_toxin_dom_sf"/>
</dbReference>
<dbReference type="OrthoDB" id="7173315at2"/>